<keyword evidence="3" id="KW-1185">Reference proteome</keyword>
<name>A0ABV0QBD6_9TELE</name>
<evidence type="ECO:0000256" key="1">
    <source>
        <dbReference type="SAM" id="Coils"/>
    </source>
</evidence>
<comment type="caution">
    <text evidence="2">The sequence shown here is derived from an EMBL/GenBank/DDBJ whole genome shotgun (WGS) entry which is preliminary data.</text>
</comment>
<sequence>LVRRYVVEEMLPLNTIDSPSFRAIINRIPTTVNAELPHRGAFSAYLEKEYAEMERNLKAALNEVDFAIQTRFAGVLDDQRCR</sequence>
<accession>A0ABV0QBD6</accession>
<evidence type="ECO:0000313" key="3">
    <source>
        <dbReference type="Proteomes" id="UP001434883"/>
    </source>
</evidence>
<reference evidence="2 3" key="1">
    <citation type="submission" date="2021-06" db="EMBL/GenBank/DDBJ databases">
        <authorList>
            <person name="Palmer J.M."/>
        </authorList>
    </citation>
    <scope>NUCLEOTIDE SEQUENCE [LARGE SCALE GENOMIC DNA]</scope>
    <source>
        <strain evidence="2 3">XC_2019</strain>
        <tissue evidence="2">Muscle</tissue>
    </source>
</reference>
<feature type="non-terminal residue" evidence="2">
    <location>
        <position position="1"/>
    </location>
</feature>
<evidence type="ECO:0000313" key="2">
    <source>
        <dbReference type="EMBL" id="MEQ2192878.1"/>
    </source>
</evidence>
<proteinExistence type="predicted"/>
<organism evidence="2 3">
    <name type="scientific">Xenoophorus captivus</name>
    <dbReference type="NCBI Taxonomy" id="1517983"/>
    <lineage>
        <taxon>Eukaryota</taxon>
        <taxon>Metazoa</taxon>
        <taxon>Chordata</taxon>
        <taxon>Craniata</taxon>
        <taxon>Vertebrata</taxon>
        <taxon>Euteleostomi</taxon>
        <taxon>Actinopterygii</taxon>
        <taxon>Neopterygii</taxon>
        <taxon>Teleostei</taxon>
        <taxon>Neoteleostei</taxon>
        <taxon>Acanthomorphata</taxon>
        <taxon>Ovalentaria</taxon>
        <taxon>Atherinomorphae</taxon>
        <taxon>Cyprinodontiformes</taxon>
        <taxon>Goodeidae</taxon>
        <taxon>Xenoophorus</taxon>
    </lineage>
</organism>
<protein>
    <submittedName>
        <fullName evidence="2">Uncharacterized protein</fullName>
    </submittedName>
</protein>
<dbReference type="EMBL" id="JAHRIN010003995">
    <property type="protein sequence ID" value="MEQ2192878.1"/>
    <property type="molecule type" value="Genomic_DNA"/>
</dbReference>
<feature type="coiled-coil region" evidence="1">
    <location>
        <begin position="43"/>
        <end position="70"/>
    </location>
</feature>
<dbReference type="Proteomes" id="UP001434883">
    <property type="component" value="Unassembled WGS sequence"/>
</dbReference>
<gene>
    <name evidence="2" type="ORF">XENOCAPTIV_018962</name>
</gene>
<keyword evidence="1" id="KW-0175">Coiled coil</keyword>